<gene>
    <name evidence="4" type="ORF">CLV70_101540</name>
</gene>
<keyword evidence="5" id="KW-1185">Reference proteome</keyword>
<dbReference type="Gene3D" id="1.20.1260.10">
    <property type="match status" value="1"/>
</dbReference>
<name>A0A2T0SIZ2_9ACTN</name>
<feature type="region of interest" description="Disordered" evidence="1">
    <location>
        <begin position="27"/>
        <end position="48"/>
    </location>
</feature>
<keyword evidence="2" id="KW-0732">Signal</keyword>
<feature type="signal peptide" evidence="2">
    <location>
        <begin position="1"/>
        <end position="23"/>
    </location>
</feature>
<dbReference type="Pfam" id="PF03713">
    <property type="entry name" value="DUF305"/>
    <property type="match status" value="1"/>
</dbReference>
<comment type="caution">
    <text evidence="4">The sequence shown here is derived from an EMBL/GenBank/DDBJ whole genome shotgun (WGS) entry which is preliminary data.</text>
</comment>
<accession>A0A2T0SIZ2</accession>
<dbReference type="EMBL" id="PVZG01000001">
    <property type="protein sequence ID" value="PRY33378.1"/>
    <property type="molecule type" value="Genomic_DNA"/>
</dbReference>
<reference evidence="4 5" key="1">
    <citation type="submission" date="2018-03" db="EMBL/GenBank/DDBJ databases">
        <title>Genomic Encyclopedia of Archaeal and Bacterial Type Strains, Phase II (KMG-II): from individual species to whole genera.</title>
        <authorList>
            <person name="Goeker M."/>
        </authorList>
    </citation>
    <scope>NUCLEOTIDE SEQUENCE [LARGE SCALE GENOMIC DNA]</scope>
    <source>
        <strain evidence="4 5">DSM 45348</strain>
    </source>
</reference>
<dbReference type="AlphaFoldDB" id="A0A2T0SIZ2"/>
<feature type="compositionally biased region" description="Low complexity" evidence="1">
    <location>
        <begin position="38"/>
        <end position="47"/>
    </location>
</feature>
<dbReference type="InterPro" id="IPR012347">
    <property type="entry name" value="Ferritin-like"/>
</dbReference>
<dbReference type="PANTHER" id="PTHR36933:SF1">
    <property type="entry name" value="SLL0788 PROTEIN"/>
    <property type="match status" value="1"/>
</dbReference>
<organism evidence="4 5">
    <name type="scientific">Pseudosporangium ferrugineum</name>
    <dbReference type="NCBI Taxonomy" id="439699"/>
    <lineage>
        <taxon>Bacteria</taxon>
        <taxon>Bacillati</taxon>
        <taxon>Actinomycetota</taxon>
        <taxon>Actinomycetes</taxon>
        <taxon>Micromonosporales</taxon>
        <taxon>Micromonosporaceae</taxon>
        <taxon>Pseudosporangium</taxon>
    </lineage>
</organism>
<evidence type="ECO:0000256" key="2">
    <source>
        <dbReference type="SAM" id="SignalP"/>
    </source>
</evidence>
<dbReference type="InterPro" id="IPR005183">
    <property type="entry name" value="DUF305_CopM-like"/>
</dbReference>
<proteinExistence type="predicted"/>
<evidence type="ECO:0000259" key="3">
    <source>
        <dbReference type="Pfam" id="PF03713"/>
    </source>
</evidence>
<dbReference type="PANTHER" id="PTHR36933">
    <property type="entry name" value="SLL0788 PROTEIN"/>
    <property type="match status" value="1"/>
</dbReference>
<dbReference type="Proteomes" id="UP000239209">
    <property type="component" value="Unassembled WGS sequence"/>
</dbReference>
<feature type="domain" description="DUF305" evidence="3">
    <location>
        <begin position="53"/>
        <end position="198"/>
    </location>
</feature>
<dbReference type="OrthoDB" id="26872at2"/>
<evidence type="ECO:0000313" key="5">
    <source>
        <dbReference type="Proteomes" id="UP000239209"/>
    </source>
</evidence>
<protein>
    <submittedName>
        <fullName evidence="4">Uncharacterized protein (DUF305 family)</fullName>
    </submittedName>
</protein>
<feature type="chain" id="PRO_5015760769" evidence="2">
    <location>
        <begin position="24"/>
        <end position="209"/>
    </location>
</feature>
<sequence length="209" mass="21848">MPVRRLAAALVLAATALTVVTFAARGGGDGDPPDQPQRRPVAVASVTPPAPADLRYAREMVAHHEQAVRMSRSMLAKPGLPERIRDLAGFIAQDQQREIDETNAWLTAWGEQSAAGHEHGHGAGAGMLTPAQLTSIDAAAGGTAVRLYLTGMIEHHRGAVTMSRELLDGGGRNVYIHGLAKHVINEQTTEIDAMTGMLPAGTVSGAAGA</sequence>
<dbReference type="RefSeq" id="WP_106124680.1">
    <property type="nucleotide sequence ID" value="NZ_PVZG01000001.1"/>
</dbReference>
<evidence type="ECO:0000256" key="1">
    <source>
        <dbReference type="SAM" id="MobiDB-lite"/>
    </source>
</evidence>
<evidence type="ECO:0000313" key="4">
    <source>
        <dbReference type="EMBL" id="PRY33378.1"/>
    </source>
</evidence>